<dbReference type="EMBL" id="JAWJZB010000001">
    <property type="protein sequence ID" value="MDV5087268.1"/>
    <property type="molecule type" value="Genomic_DNA"/>
</dbReference>
<evidence type="ECO:0000313" key="2">
    <source>
        <dbReference type="Proteomes" id="UP001272515"/>
    </source>
</evidence>
<dbReference type="RefSeq" id="WP_317329148.1">
    <property type="nucleotide sequence ID" value="NZ_JAWJZB010000001.1"/>
</dbReference>
<keyword evidence="2" id="KW-1185">Reference proteome</keyword>
<dbReference type="Proteomes" id="UP001272515">
    <property type="component" value="Unassembled WGS sequence"/>
</dbReference>
<proteinExistence type="predicted"/>
<organism evidence="1 2">
    <name type="scientific">Veillonella absiana</name>
    <dbReference type="NCBI Taxonomy" id="3079305"/>
    <lineage>
        <taxon>Bacteria</taxon>
        <taxon>Bacillati</taxon>
        <taxon>Bacillota</taxon>
        <taxon>Negativicutes</taxon>
        <taxon>Veillonellales</taxon>
        <taxon>Veillonellaceae</taxon>
        <taxon>Veillonella</taxon>
    </lineage>
</organism>
<accession>A0ABU3Z5T1</accession>
<sequence length="135" mass="15725">MDNASISVVRYAPPYYTINAIAYAVTYNTSVITKYENTYFLDYNRSFKSLVGHFSNRDALLNSMKNNSGIKWRMNGMTIYNLDGSIKYPYMYIDPLEVDSTQESALFSPSYQSANYVFYKSYNMYFNPPIKNQTF</sequence>
<name>A0ABU3Z5T1_9FIRM</name>
<gene>
    <name evidence="1" type="ORF">RVY80_00125</name>
</gene>
<comment type="caution">
    <text evidence="1">The sequence shown here is derived from an EMBL/GenBank/DDBJ whole genome shotgun (WGS) entry which is preliminary data.</text>
</comment>
<protein>
    <submittedName>
        <fullName evidence="1">Uncharacterized protein</fullName>
    </submittedName>
</protein>
<evidence type="ECO:0000313" key="1">
    <source>
        <dbReference type="EMBL" id="MDV5087268.1"/>
    </source>
</evidence>
<reference evidence="1 2" key="1">
    <citation type="submission" date="2023-10" db="EMBL/GenBank/DDBJ databases">
        <title>Veillonella sp. nov., isolated from a pig farm feces dump.</title>
        <authorList>
            <person name="Chang Y.-H."/>
        </authorList>
    </citation>
    <scope>NUCLEOTIDE SEQUENCE [LARGE SCALE GENOMIC DNA]</scope>
    <source>
        <strain evidence="1 2">YH-vei2233</strain>
    </source>
</reference>